<evidence type="ECO:0000256" key="10">
    <source>
        <dbReference type="ARBA" id="ARBA00041210"/>
    </source>
</evidence>
<evidence type="ECO:0000256" key="9">
    <source>
        <dbReference type="ARBA" id="ARBA00023235"/>
    </source>
</evidence>
<feature type="binding site" evidence="11">
    <location>
        <position position="168"/>
    </location>
    <ligand>
        <name>K(+)</name>
        <dbReference type="ChEBI" id="CHEBI:29103"/>
    </ligand>
</feature>
<feature type="domain" description="YjeF N-terminal" evidence="13">
    <location>
        <begin position="52"/>
        <end position="258"/>
    </location>
</feature>
<keyword evidence="14" id="KW-1185">Reference proteome</keyword>
<dbReference type="NCBIfam" id="TIGR00197">
    <property type="entry name" value="yjeF_nterm"/>
    <property type="match status" value="1"/>
</dbReference>
<dbReference type="RefSeq" id="XP_031548575.1">
    <property type="nucleotide sequence ID" value="XM_031692715.1"/>
</dbReference>
<dbReference type="GeneID" id="116286251"/>
<accession>A0A6P8H803</accession>
<feature type="transmembrane region" description="Helical" evidence="12">
    <location>
        <begin position="6"/>
        <end position="24"/>
    </location>
</feature>
<dbReference type="InterPro" id="IPR004443">
    <property type="entry name" value="YjeF_N_dom"/>
</dbReference>
<reference evidence="15" key="1">
    <citation type="submission" date="2025-08" db="UniProtKB">
        <authorList>
            <consortium name="RefSeq"/>
        </authorList>
    </citation>
    <scope>IDENTIFICATION</scope>
    <source>
        <tissue evidence="15">Tentacle</tissue>
    </source>
</reference>
<dbReference type="InParanoid" id="A0A6P8H803"/>
<feature type="binding site" evidence="11">
    <location>
        <position position="204"/>
    </location>
    <ligand>
        <name>K(+)</name>
        <dbReference type="ChEBI" id="CHEBI:29103"/>
    </ligand>
</feature>
<comment type="catalytic activity">
    <reaction evidence="1 11">
        <text>(6R)-NADHX = (6S)-NADHX</text>
        <dbReference type="Rhea" id="RHEA:32215"/>
        <dbReference type="ChEBI" id="CHEBI:64074"/>
        <dbReference type="ChEBI" id="CHEBI:64075"/>
        <dbReference type="EC" id="5.1.99.6"/>
    </reaction>
</comment>
<dbReference type="Pfam" id="PF03853">
    <property type="entry name" value="YjeF_N"/>
    <property type="match status" value="1"/>
</dbReference>
<keyword evidence="12" id="KW-1133">Transmembrane helix</keyword>
<comment type="catalytic activity">
    <reaction evidence="2 11">
        <text>(6R)-NADPHX = (6S)-NADPHX</text>
        <dbReference type="Rhea" id="RHEA:32227"/>
        <dbReference type="ChEBI" id="CHEBI:64076"/>
        <dbReference type="ChEBI" id="CHEBI:64077"/>
        <dbReference type="EC" id="5.1.99.6"/>
    </reaction>
</comment>
<dbReference type="GO" id="GO:0046872">
    <property type="term" value="F:metal ion binding"/>
    <property type="evidence" value="ECO:0007669"/>
    <property type="project" value="UniProtKB-KW"/>
</dbReference>
<feature type="binding site" evidence="11">
    <location>
        <position position="201"/>
    </location>
    <ligand>
        <name>(6S)-NADPHX</name>
        <dbReference type="ChEBI" id="CHEBI:64076"/>
    </ligand>
</feature>
<evidence type="ECO:0000259" key="13">
    <source>
        <dbReference type="PROSITE" id="PS51385"/>
    </source>
</evidence>
<comment type="similarity">
    <text evidence="11">Belongs to the NnrE/AIBP family.</text>
</comment>
<evidence type="ECO:0000313" key="14">
    <source>
        <dbReference type="Proteomes" id="UP000515163"/>
    </source>
</evidence>
<dbReference type="FunCoup" id="A0A6P8H803">
    <property type="interactions" value="841"/>
</dbReference>
<evidence type="ECO:0000256" key="1">
    <source>
        <dbReference type="ARBA" id="ARBA00000013"/>
    </source>
</evidence>
<feature type="binding site" evidence="11">
    <location>
        <position position="104"/>
    </location>
    <ligand>
        <name>K(+)</name>
        <dbReference type="ChEBI" id="CHEBI:29103"/>
    </ligand>
</feature>
<dbReference type="GO" id="GO:0000166">
    <property type="term" value="F:nucleotide binding"/>
    <property type="evidence" value="ECO:0007669"/>
    <property type="project" value="UniProtKB-KW"/>
</dbReference>
<keyword evidence="9 11" id="KW-0413">Isomerase</keyword>
<dbReference type="InterPro" id="IPR032976">
    <property type="entry name" value="YJEFN_prot_NAXE-like"/>
</dbReference>
<dbReference type="GO" id="GO:0052856">
    <property type="term" value="F:NAD(P)HX epimerase activity"/>
    <property type="evidence" value="ECO:0007669"/>
    <property type="project" value="UniProtKB-UniRule"/>
</dbReference>
<evidence type="ECO:0000256" key="6">
    <source>
        <dbReference type="ARBA" id="ARBA00022857"/>
    </source>
</evidence>
<dbReference type="HAMAP" id="MF_01966">
    <property type="entry name" value="NADHX_epimerase"/>
    <property type="match status" value="1"/>
</dbReference>
<organism evidence="14 15">
    <name type="scientific">Actinia tenebrosa</name>
    <name type="common">Australian red waratah sea anemone</name>
    <dbReference type="NCBI Taxonomy" id="6105"/>
    <lineage>
        <taxon>Eukaryota</taxon>
        <taxon>Metazoa</taxon>
        <taxon>Cnidaria</taxon>
        <taxon>Anthozoa</taxon>
        <taxon>Hexacorallia</taxon>
        <taxon>Actiniaria</taxon>
        <taxon>Actiniidae</taxon>
        <taxon>Actinia</taxon>
    </lineage>
</organism>
<evidence type="ECO:0000256" key="2">
    <source>
        <dbReference type="ARBA" id="ARBA00000909"/>
    </source>
</evidence>
<comment type="caution">
    <text evidence="11">Lacks conserved residue(s) required for the propagation of feature annotation.</text>
</comment>
<evidence type="ECO:0000256" key="5">
    <source>
        <dbReference type="ARBA" id="ARBA00022741"/>
    </source>
</evidence>
<evidence type="ECO:0000256" key="8">
    <source>
        <dbReference type="ARBA" id="ARBA00023027"/>
    </source>
</evidence>
<evidence type="ECO:0000256" key="12">
    <source>
        <dbReference type="SAM" id="Phobius"/>
    </source>
</evidence>
<dbReference type="PANTHER" id="PTHR13232">
    <property type="entry name" value="NAD(P)H-HYDRATE EPIMERASE"/>
    <property type="match status" value="1"/>
</dbReference>
<evidence type="ECO:0000256" key="4">
    <source>
        <dbReference type="ARBA" id="ARBA00022723"/>
    </source>
</evidence>
<dbReference type="FunFam" id="3.40.50.10260:FF:000002">
    <property type="entry name" value="NAD(P)H-hydrate epimerase"/>
    <property type="match status" value="1"/>
</dbReference>
<dbReference type="PROSITE" id="PS51385">
    <property type="entry name" value="YJEF_N"/>
    <property type="match status" value="1"/>
</dbReference>
<dbReference type="KEGG" id="aten:116286251"/>
<keyword evidence="8 11" id="KW-0520">NAD</keyword>
<keyword evidence="12" id="KW-0472">Membrane</keyword>
<dbReference type="OrthoDB" id="10064708at2759"/>
<protein>
    <recommendedName>
        <fullName evidence="3 11">NAD(P)H-hydrate epimerase</fullName>
        <ecNumber evidence="3 11">5.1.99.6</ecNumber>
    </recommendedName>
    <alternativeName>
        <fullName evidence="10 11">NAD(P)HX epimerase</fullName>
    </alternativeName>
</protein>
<dbReference type="GO" id="GO:0005739">
    <property type="term" value="C:mitochondrion"/>
    <property type="evidence" value="ECO:0007669"/>
    <property type="project" value="TreeGrafter"/>
</dbReference>
<evidence type="ECO:0000256" key="11">
    <source>
        <dbReference type="HAMAP-Rule" id="MF_03159"/>
    </source>
</evidence>
<dbReference type="SUPFAM" id="SSF64153">
    <property type="entry name" value="YjeF N-terminal domain-like"/>
    <property type="match status" value="1"/>
</dbReference>
<feature type="binding site" evidence="11">
    <location>
        <begin position="103"/>
        <end position="107"/>
    </location>
    <ligand>
        <name>(6S)-NADPHX</name>
        <dbReference type="ChEBI" id="CHEBI:64076"/>
    </ligand>
</feature>
<evidence type="ECO:0000313" key="15">
    <source>
        <dbReference type="RefSeq" id="XP_031548575.1"/>
    </source>
</evidence>
<dbReference type="InterPro" id="IPR036652">
    <property type="entry name" value="YjeF_N_dom_sf"/>
</dbReference>
<keyword evidence="12" id="KW-0812">Transmembrane</keyword>
<sequence>MQTGLNYFIVVFSSVLMFILLRSLEKYARIPFISTRNLISLRSMKYLNQTEAQNIDQELFNEYAFSVDQLMELAGLSVAVALAKTYPKQEGSDKILVCSGPGNNGGDGLVAARHLKLFGYEPVIFYPKRPNKPLMNNLVTQCQKMNITFLSALPSSTDIDSQYKFIVDAIFGFSFKGDVRAPFDQVLKTLKEVKVPLCAVDVPSGWDVEKGNPEGLQPDFLISLTAPKLCAKHFKGSYHYLGGRFVPETLLEKYQLSLPEYPGTEPCVLLEE</sequence>
<evidence type="ECO:0000256" key="7">
    <source>
        <dbReference type="ARBA" id="ARBA00022958"/>
    </source>
</evidence>
<gene>
    <name evidence="15" type="primary">LOC116286251</name>
</gene>
<dbReference type="AlphaFoldDB" id="A0A6P8H803"/>
<comment type="function">
    <text evidence="11">Catalyzes the epimerization of the S- and R-forms of NAD(P)HX, a damaged form of NAD(P)H that is a result of enzymatic or heat-dependent hydration. This is a prerequisite for the S-specific NAD(P)H-hydrate dehydratase to allow the repair of both epimers of NAD(P)HX.</text>
</comment>
<keyword evidence="7 11" id="KW-0630">Potassium</keyword>
<keyword evidence="6" id="KW-0521">NADP</keyword>
<name>A0A6P8H803_ACTTE</name>
<keyword evidence="4 11" id="KW-0479">Metal-binding</keyword>
<proteinExistence type="inferred from homology"/>
<dbReference type="PANTHER" id="PTHR13232:SF10">
    <property type="entry name" value="NAD(P)H-HYDRATE EPIMERASE"/>
    <property type="match status" value="1"/>
</dbReference>
<evidence type="ECO:0000256" key="3">
    <source>
        <dbReference type="ARBA" id="ARBA00012228"/>
    </source>
</evidence>
<dbReference type="Proteomes" id="UP000515163">
    <property type="component" value="Unplaced"/>
</dbReference>
<keyword evidence="5 11" id="KW-0547">Nucleotide-binding</keyword>
<dbReference type="Gene3D" id="3.40.50.10260">
    <property type="entry name" value="YjeF N-terminal domain"/>
    <property type="match status" value="1"/>
</dbReference>
<feature type="binding site" evidence="11">
    <location>
        <begin position="172"/>
        <end position="178"/>
    </location>
    <ligand>
        <name>(6S)-NADPHX</name>
        <dbReference type="ChEBI" id="CHEBI:64076"/>
    </ligand>
</feature>
<comment type="cofactor">
    <cofactor evidence="11">
        <name>K(+)</name>
        <dbReference type="ChEBI" id="CHEBI:29103"/>
    </cofactor>
    <text evidence="11">Binds 1 potassium ion per subunit.</text>
</comment>
<dbReference type="EC" id="5.1.99.6" evidence="3 11"/>